<organism evidence="7 8">
    <name type="scientific">Paraburkholderia azotifigens</name>
    <dbReference type="NCBI Taxonomy" id="2057004"/>
    <lineage>
        <taxon>Bacteria</taxon>
        <taxon>Pseudomonadati</taxon>
        <taxon>Pseudomonadota</taxon>
        <taxon>Betaproteobacteria</taxon>
        <taxon>Burkholderiales</taxon>
        <taxon>Burkholderiaceae</taxon>
        <taxon>Paraburkholderia</taxon>
    </lineage>
</organism>
<reference evidence="7 8" key="1">
    <citation type="journal article" date="2018" name="Int. J. Syst. Evol. Microbiol.">
        <title>Paraburkholderia azotifigens sp. nov., a nitrogen-fixing bacterium isolated from paddy soil.</title>
        <authorList>
            <person name="Choi G.M."/>
            <person name="Im W.T."/>
        </authorList>
    </citation>
    <scope>NUCLEOTIDE SEQUENCE [LARGE SCALE GENOMIC DNA]</scope>
    <source>
        <strain evidence="7 8">NF 2-5-3</strain>
    </source>
</reference>
<keyword evidence="3 4" id="KW-0472">Membrane</keyword>
<feature type="transmembrane region" description="Helical" evidence="4">
    <location>
        <begin position="40"/>
        <end position="58"/>
    </location>
</feature>
<feature type="transmembrane region" description="Helical" evidence="4">
    <location>
        <begin position="359"/>
        <end position="377"/>
    </location>
</feature>
<protein>
    <submittedName>
        <fullName evidence="7">MFS transporter</fullName>
    </submittedName>
</protein>
<accession>A0A5C6V832</accession>
<comment type="caution">
    <text evidence="7">The sequence shown here is derived from an EMBL/GenBank/DDBJ whole genome shotgun (WGS) entry which is preliminary data.</text>
</comment>
<keyword evidence="1 4" id="KW-0812">Transmembrane</keyword>
<dbReference type="Proteomes" id="UP001481677">
    <property type="component" value="Unassembled WGS sequence"/>
</dbReference>
<evidence type="ECO:0000313" key="9">
    <source>
        <dbReference type="Proteomes" id="UP001481677"/>
    </source>
</evidence>
<keyword evidence="2 4" id="KW-1133">Transmembrane helix</keyword>
<evidence type="ECO:0000259" key="5">
    <source>
        <dbReference type="PROSITE" id="PS50850"/>
    </source>
</evidence>
<dbReference type="AlphaFoldDB" id="A0A5C6V832"/>
<feature type="transmembrane region" description="Helical" evidence="4">
    <location>
        <begin position="129"/>
        <end position="151"/>
    </location>
</feature>
<dbReference type="RefSeq" id="WP_028364139.1">
    <property type="nucleotide sequence ID" value="NZ_JAZHFZ010000006.1"/>
</dbReference>
<keyword evidence="9" id="KW-1185">Reference proteome</keyword>
<name>A0A5C6V832_9BURK</name>
<dbReference type="InterPro" id="IPR020846">
    <property type="entry name" value="MFS_dom"/>
</dbReference>
<dbReference type="SUPFAM" id="SSF103473">
    <property type="entry name" value="MFS general substrate transporter"/>
    <property type="match status" value="1"/>
</dbReference>
<feature type="domain" description="Major facilitator superfamily (MFS) profile" evidence="5">
    <location>
        <begin position="5"/>
        <end position="382"/>
    </location>
</feature>
<feature type="transmembrane region" description="Helical" evidence="4">
    <location>
        <begin position="70"/>
        <end position="90"/>
    </location>
</feature>
<feature type="transmembrane region" description="Helical" evidence="4">
    <location>
        <begin position="96"/>
        <end position="117"/>
    </location>
</feature>
<evidence type="ECO:0000313" key="8">
    <source>
        <dbReference type="Proteomes" id="UP000321776"/>
    </source>
</evidence>
<gene>
    <name evidence="7" type="ORF">FRZ40_36720</name>
    <name evidence="6" type="ORF">V4C56_12000</name>
</gene>
<dbReference type="PROSITE" id="PS50850">
    <property type="entry name" value="MFS"/>
    <property type="match status" value="1"/>
</dbReference>
<reference evidence="6 9" key="3">
    <citation type="submission" date="2024-01" db="EMBL/GenBank/DDBJ databases">
        <title>The diversity of rhizobia nodulating Mimosa spp. in eleven states of Brazil covering several biomes is determined by host plant, location, and edaphic factors.</title>
        <authorList>
            <person name="Rouws L."/>
            <person name="Barauna A."/>
            <person name="Beukes C."/>
            <person name="De Faria S.M."/>
            <person name="Gross E."/>
            <person name="Dos Reis Junior F.B."/>
            <person name="Simon M."/>
            <person name="Maluk M."/>
            <person name="Odee D.W."/>
            <person name="Kenicer G."/>
            <person name="Young J.P.W."/>
            <person name="Reis V.M."/>
            <person name="Zilli J."/>
            <person name="James E.K."/>
        </authorList>
    </citation>
    <scope>NUCLEOTIDE SEQUENCE [LARGE SCALE GENOMIC DNA]</scope>
    <source>
        <strain evidence="6 9">JPY530</strain>
    </source>
</reference>
<feature type="transmembrane region" description="Helical" evidence="4">
    <location>
        <begin position="240"/>
        <end position="258"/>
    </location>
</feature>
<feature type="transmembrane region" description="Helical" evidence="4">
    <location>
        <begin position="157"/>
        <end position="177"/>
    </location>
</feature>
<evidence type="ECO:0000313" key="6">
    <source>
        <dbReference type="EMBL" id="MEM5340350.1"/>
    </source>
</evidence>
<evidence type="ECO:0000256" key="1">
    <source>
        <dbReference type="ARBA" id="ARBA00022692"/>
    </source>
</evidence>
<evidence type="ECO:0000313" key="7">
    <source>
        <dbReference type="EMBL" id="TXC81199.1"/>
    </source>
</evidence>
<evidence type="ECO:0000256" key="2">
    <source>
        <dbReference type="ARBA" id="ARBA00022989"/>
    </source>
</evidence>
<evidence type="ECO:0000256" key="4">
    <source>
        <dbReference type="SAM" id="Phobius"/>
    </source>
</evidence>
<feature type="transmembrane region" description="Helical" evidence="4">
    <location>
        <begin position="329"/>
        <end position="353"/>
    </location>
</feature>
<proteinExistence type="predicted"/>
<evidence type="ECO:0000256" key="3">
    <source>
        <dbReference type="ARBA" id="ARBA00023136"/>
    </source>
</evidence>
<dbReference type="EMBL" id="VOQS01000005">
    <property type="protein sequence ID" value="TXC81199.1"/>
    <property type="molecule type" value="Genomic_DNA"/>
</dbReference>
<dbReference type="InterPro" id="IPR052714">
    <property type="entry name" value="MFS_Exporter"/>
</dbReference>
<dbReference type="InterPro" id="IPR036259">
    <property type="entry name" value="MFS_trans_sf"/>
</dbReference>
<dbReference type="EMBL" id="JAZHGA010000007">
    <property type="protein sequence ID" value="MEM5340350.1"/>
    <property type="molecule type" value="Genomic_DNA"/>
</dbReference>
<dbReference type="PANTHER" id="PTHR23531">
    <property type="entry name" value="QUINOLENE RESISTANCE PROTEIN NORA"/>
    <property type="match status" value="1"/>
</dbReference>
<feature type="transmembrane region" description="Helical" evidence="4">
    <location>
        <begin position="208"/>
        <end position="228"/>
    </location>
</feature>
<sequence>MRPAGALFLLIGTLLTGAGYGATFLLSMRFRTIGGNEFDTGIALAGGVFGTFVGVTMVRSLAPRIGTARMSALAALCVGIGIAGFSPAVRDSSLEVLAGFLLGLGWGAFYVAAPLALSERTDSANRGIWFLRFGTFQMAGIGGCPALAAYAIHFLHWSVNGALGVIAGLCAIAAVLLEMFGRLSPHSPAEVLKERWLGDLGAIARTQAVYPILMIALGACVFSGIMTFQMSLVQGTRAQASTFFSLYTLTVVSMRWLLARLVANVSTETATKVLLVVMVLGIASMFAVPYHVFFQVSAAVLFGTGYGLVYPVMQTQLVNDSDVAHHNAVLTWFVTAYFIGAFGFPTVGGWLLIHSGKGALLTAISACAMAALLLAFVRDKRRIAALTLKA</sequence>
<dbReference type="Pfam" id="PF07690">
    <property type="entry name" value="MFS_1"/>
    <property type="match status" value="1"/>
</dbReference>
<feature type="transmembrane region" description="Helical" evidence="4">
    <location>
        <begin position="270"/>
        <end position="286"/>
    </location>
</feature>
<dbReference type="InterPro" id="IPR011701">
    <property type="entry name" value="MFS"/>
</dbReference>
<dbReference type="Proteomes" id="UP000321776">
    <property type="component" value="Unassembled WGS sequence"/>
</dbReference>
<dbReference type="GO" id="GO:0022857">
    <property type="term" value="F:transmembrane transporter activity"/>
    <property type="evidence" value="ECO:0007669"/>
    <property type="project" value="InterPro"/>
</dbReference>
<reference evidence="7" key="2">
    <citation type="submission" date="2019-08" db="EMBL/GenBank/DDBJ databases">
        <authorList>
            <person name="Im W.-T."/>
        </authorList>
    </citation>
    <scope>NUCLEOTIDE SEQUENCE</scope>
    <source>
        <strain evidence="7">NF 2-5-3</strain>
    </source>
</reference>
<dbReference type="Gene3D" id="1.20.1250.20">
    <property type="entry name" value="MFS general substrate transporter like domains"/>
    <property type="match status" value="1"/>
</dbReference>
<dbReference type="PANTHER" id="PTHR23531:SF1">
    <property type="entry name" value="QUINOLENE RESISTANCE PROTEIN NORA"/>
    <property type="match status" value="1"/>
</dbReference>